<dbReference type="VEuPathDB" id="FungiDB:PSTT_06094"/>
<evidence type="ECO:0000313" key="4">
    <source>
        <dbReference type="Proteomes" id="UP000239156"/>
    </source>
</evidence>
<evidence type="ECO:0000313" key="3">
    <source>
        <dbReference type="EMBL" id="POW10466.1"/>
    </source>
</evidence>
<feature type="domain" description="DUF6589" evidence="2">
    <location>
        <begin position="330"/>
        <end position="535"/>
    </location>
</feature>
<dbReference type="InterPro" id="IPR046496">
    <property type="entry name" value="DUF6589"/>
</dbReference>
<proteinExistence type="predicted"/>
<dbReference type="Proteomes" id="UP000239156">
    <property type="component" value="Unassembled WGS sequence"/>
</dbReference>
<protein>
    <recommendedName>
        <fullName evidence="2">DUF6589 domain-containing protein</fullName>
    </recommendedName>
</protein>
<accession>A0A2S4VLQ2</accession>
<feature type="compositionally biased region" description="Acidic residues" evidence="1">
    <location>
        <begin position="759"/>
        <end position="775"/>
    </location>
</feature>
<gene>
    <name evidence="3" type="ORF">PSTT_06094</name>
</gene>
<feature type="domain" description="DUF6589" evidence="2">
    <location>
        <begin position="567"/>
        <end position="681"/>
    </location>
</feature>
<dbReference type="AlphaFoldDB" id="A0A2S4VLQ2"/>
<dbReference type="Pfam" id="PF20231">
    <property type="entry name" value="DUF6589"/>
    <property type="match status" value="2"/>
</dbReference>
<organism evidence="3 4">
    <name type="scientific">Puccinia striiformis</name>
    <dbReference type="NCBI Taxonomy" id="27350"/>
    <lineage>
        <taxon>Eukaryota</taxon>
        <taxon>Fungi</taxon>
        <taxon>Dikarya</taxon>
        <taxon>Basidiomycota</taxon>
        <taxon>Pucciniomycotina</taxon>
        <taxon>Pucciniomycetes</taxon>
        <taxon>Pucciniales</taxon>
        <taxon>Pucciniaceae</taxon>
        <taxon>Puccinia</taxon>
    </lineage>
</organism>
<dbReference type="VEuPathDB" id="FungiDB:PSHT_15962"/>
<comment type="caution">
    <text evidence="3">The sequence shown here is derived from an EMBL/GenBank/DDBJ whole genome shotgun (WGS) entry which is preliminary data.</text>
</comment>
<evidence type="ECO:0000256" key="1">
    <source>
        <dbReference type="SAM" id="MobiDB-lite"/>
    </source>
</evidence>
<reference evidence="3" key="1">
    <citation type="submission" date="2017-12" db="EMBL/GenBank/DDBJ databases">
        <title>Gene loss provides genomic basis for host adaptation in cereal stripe rust fungi.</title>
        <authorList>
            <person name="Xia C."/>
        </authorList>
    </citation>
    <scope>NUCLEOTIDE SEQUENCE [LARGE SCALE GENOMIC DNA]</scope>
    <source>
        <strain evidence="3">93-210</strain>
    </source>
</reference>
<sequence length="775" mass="87592">MELNSPDASINITSLDLSALNISNATSSKKPKQTRDEKVKNMCELLHTPPNKVTPKEFIVHFLTSRDSQIASLRRLWAVDPGLNSTMSLVKNIRDEVTKTQIGREAWKEFIQQEAIEILSKQAPPKGHYPQGSFQSSANVKDAFFYAHEKETRDAILTSEHTLFLFNILMAMLQNQHGPITVVHDDEVIINNNIDPTEIPLDVNAVVYAQSVRSCALQRIGELTPFSSPILATAWETLKTLAVNAKKNTKKAMETTSSCPIAPTLCIDNLDFEQKVHDLSVGNRSHTYRGTWGYIHLPDLELVKTLDASELTLSAYQEAIRNLDSLEIEPKMFLPTAKEVASNVAVWKSQIARVLMNYLAEPADIAQATPTKPPPVEQIDHKKPELHMLKLMDASDNSAEGIGQVFHSLWLQSGLKAEEFFNRLQPMDGDLGTVQNFNCLRAQRTPNAYPQESLNNVVFQLGASHMLWNVASTIFTQHFGDPKVATDGGAWQFLEALGFPSEKAIQKKDFTLMINQMERVTESIIYYGLRVIMKTNCKPGTEERVKLPTAKWNAIVDECQAIDESWDIGRLYQYGKVVFDAQALPGITNYSSYLPRQVLLLTVILPPSLRKYLRHNLLMSPTGRKDHFVAKDFWLEIQNYWLKFLYNRSGMGINIDQLRDVFSLNITMTMLQDLKTDCGSNIIRQSHKNVLSQRDFDMFTLMANNRDILDQESKYNGPVITPTEDFYLAGITKFQTHIRQVDSSVTKFKKHLTTNQQEGGEEKEAEDASVESCDM</sequence>
<dbReference type="EMBL" id="PKSL01000046">
    <property type="protein sequence ID" value="POW10466.1"/>
    <property type="molecule type" value="Genomic_DNA"/>
</dbReference>
<evidence type="ECO:0000259" key="2">
    <source>
        <dbReference type="Pfam" id="PF20231"/>
    </source>
</evidence>
<keyword evidence="4" id="KW-1185">Reference proteome</keyword>
<feature type="region of interest" description="Disordered" evidence="1">
    <location>
        <begin position="754"/>
        <end position="775"/>
    </location>
</feature>
<name>A0A2S4VLQ2_9BASI</name>